<reference evidence="1" key="1">
    <citation type="journal article" date="2014" name="Front. Microbiol.">
        <title>High frequency of phylogenetically diverse reductive dehalogenase-homologous genes in deep subseafloor sedimentary metagenomes.</title>
        <authorList>
            <person name="Kawai M."/>
            <person name="Futagami T."/>
            <person name="Toyoda A."/>
            <person name="Takaki Y."/>
            <person name="Nishi S."/>
            <person name="Hori S."/>
            <person name="Arai W."/>
            <person name="Tsubouchi T."/>
            <person name="Morono Y."/>
            <person name="Uchiyama I."/>
            <person name="Ito T."/>
            <person name="Fujiyama A."/>
            <person name="Inagaki F."/>
            <person name="Takami H."/>
        </authorList>
    </citation>
    <scope>NUCLEOTIDE SEQUENCE</scope>
    <source>
        <strain evidence="1">Expedition CK06-06</strain>
    </source>
</reference>
<dbReference type="AlphaFoldDB" id="X0RH53"/>
<dbReference type="EMBL" id="BARS01007664">
    <property type="protein sequence ID" value="GAF68093.1"/>
    <property type="molecule type" value="Genomic_DNA"/>
</dbReference>
<gene>
    <name evidence="1" type="ORF">S01H1_14714</name>
</gene>
<evidence type="ECO:0000313" key="1">
    <source>
        <dbReference type="EMBL" id="GAF68093.1"/>
    </source>
</evidence>
<comment type="caution">
    <text evidence="1">The sequence shown here is derived from an EMBL/GenBank/DDBJ whole genome shotgun (WGS) entry which is preliminary data.</text>
</comment>
<name>X0RH53_9ZZZZ</name>
<sequence>MNEIISIDKYFDPSNKKWETVDAGNKAHIYDVVDTPVKELAAKEAIGCSHCQRW</sequence>
<accession>X0RH53</accession>
<organism evidence="1">
    <name type="scientific">marine sediment metagenome</name>
    <dbReference type="NCBI Taxonomy" id="412755"/>
    <lineage>
        <taxon>unclassified sequences</taxon>
        <taxon>metagenomes</taxon>
        <taxon>ecological metagenomes</taxon>
    </lineage>
</organism>
<protein>
    <submittedName>
        <fullName evidence="1">Uncharacterized protein</fullName>
    </submittedName>
</protein>
<proteinExistence type="predicted"/>